<dbReference type="InterPro" id="IPR009003">
    <property type="entry name" value="Peptidase_S1_PA"/>
</dbReference>
<dbReference type="Proteomes" id="UP000588112">
    <property type="component" value="Unassembled WGS sequence"/>
</dbReference>
<evidence type="ECO:0008006" key="4">
    <source>
        <dbReference type="Google" id="ProtNLM"/>
    </source>
</evidence>
<keyword evidence="1" id="KW-0732">Signal</keyword>
<dbReference type="RefSeq" id="WP_184614536.1">
    <property type="nucleotide sequence ID" value="NZ_BOOS01000056.1"/>
</dbReference>
<organism evidence="2 3">
    <name type="scientific">Sphaerisporangium krabiense</name>
    <dbReference type="NCBI Taxonomy" id="763782"/>
    <lineage>
        <taxon>Bacteria</taxon>
        <taxon>Bacillati</taxon>
        <taxon>Actinomycetota</taxon>
        <taxon>Actinomycetes</taxon>
        <taxon>Streptosporangiales</taxon>
        <taxon>Streptosporangiaceae</taxon>
        <taxon>Sphaerisporangium</taxon>
    </lineage>
</organism>
<reference evidence="2 3" key="1">
    <citation type="submission" date="2020-08" db="EMBL/GenBank/DDBJ databases">
        <title>Sequencing the genomes of 1000 actinobacteria strains.</title>
        <authorList>
            <person name="Klenk H.-P."/>
        </authorList>
    </citation>
    <scope>NUCLEOTIDE SEQUENCE [LARGE SCALE GENOMIC DNA]</scope>
    <source>
        <strain evidence="2 3">DSM 45790</strain>
    </source>
</reference>
<keyword evidence="3" id="KW-1185">Reference proteome</keyword>
<accession>A0A7W8Z8H9</accession>
<dbReference type="Gene3D" id="2.40.10.10">
    <property type="entry name" value="Trypsin-like serine proteases"/>
    <property type="match status" value="2"/>
</dbReference>
<gene>
    <name evidence="2" type="ORF">BJ981_005143</name>
</gene>
<comment type="caution">
    <text evidence="2">The sequence shown here is derived from an EMBL/GenBank/DDBJ whole genome shotgun (WGS) entry which is preliminary data.</text>
</comment>
<dbReference type="AlphaFoldDB" id="A0A7W8Z8H9"/>
<dbReference type="SUPFAM" id="SSF50494">
    <property type="entry name" value="Trypsin-like serine proteases"/>
    <property type="match status" value="1"/>
</dbReference>
<dbReference type="InterPro" id="IPR043504">
    <property type="entry name" value="Peptidase_S1_PA_chymotrypsin"/>
</dbReference>
<proteinExistence type="predicted"/>
<sequence length="298" mass="32232">MRHRHKVASLLWALGALISVMSIPSAGVPRSGASSEPRAAVSPTAHGFGELPAVGRLFGTQGRQELSCMASSLSSPNKNLIITTADCVFDFRSGRTFDNMIFVPGYDAGKAPYGQYVLKSVYVHHRFLRNPRKATYNYAFVTVYDGIDADAAGRPKDVGRLGDNVGGLGFTWDRRLAEPVSGFGYAESPQGQPYLLPGGRLQACHGQSFPAVEVAVGIKCDLSRQAIGGPVLVRYTPGTGRGYVTGVMGSIVDITEDHRVDAMLYPYFDDEAHDLYLSATKEWSGRPSLSTFPETFDD</sequence>
<feature type="signal peptide" evidence="1">
    <location>
        <begin position="1"/>
        <end position="26"/>
    </location>
</feature>
<name>A0A7W8Z8H9_9ACTN</name>
<evidence type="ECO:0000256" key="1">
    <source>
        <dbReference type="SAM" id="SignalP"/>
    </source>
</evidence>
<feature type="chain" id="PRO_5038447647" description="Peptidase S1 domain-containing protein" evidence="1">
    <location>
        <begin position="27"/>
        <end position="298"/>
    </location>
</feature>
<evidence type="ECO:0000313" key="3">
    <source>
        <dbReference type="Proteomes" id="UP000588112"/>
    </source>
</evidence>
<protein>
    <recommendedName>
        <fullName evidence="4">Peptidase S1 domain-containing protein</fullName>
    </recommendedName>
</protein>
<evidence type="ECO:0000313" key="2">
    <source>
        <dbReference type="EMBL" id="MBB5629444.1"/>
    </source>
</evidence>
<dbReference type="EMBL" id="JACHBR010000001">
    <property type="protein sequence ID" value="MBB5629444.1"/>
    <property type="molecule type" value="Genomic_DNA"/>
</dbReference>